<evidence type="ECO:0000256" key="7">
    <source>
        <dbReference type="SAM" id="Phobius"/>
    </source>
</evidence>
<dbReference type="Pfam" id="PF00067">
    <property type="entry name" value="p450"/>
    <property type="match status" value="2"/>
</dbReference>
<keyword evidence="4" id="KW-0479">Metal-binding</keyword>
<dbReference type="Gene3D" id="1.10.630.10">
    <property type="entry name" value="Cytochrome P450"/>
    <property type="match status" value="1"/>
</dbReference>
<feature type="domain" description="Cystatin" evidence="8">
    <location>
        <begin position="948"/>
        <end position="1048"/>
    </location>
</feature>
<name>A0A498KFH3_MALDO</name>
<protein>
    <recommendedName>
        <fullName evidence="5">Cysteine proteinase inhibitor</fullName>
    </recommendedName>
</protein>
<feature type="binding site" description="axial binding residue" evidence="4">
    <location>
        <position position="571"/>
    </location>
    <ligand>
        <name>heme</name>
        <dbReference type="ChEBI" id="CHEBI:30413"/>
    </ligand>
    <ligandPart>
        <name>Fe</name>
        <dbReference type="ChEBI" id="CHEBI:18248"/>
    </ligandPart>
</feature>
<dbReference type="GO" id="GO:0020037">
    <property type="term" value="F:heme binding"/>
    <property type="evidence" value="ECO:0007669"/>
    <property type="project" value="InterPro"/>
</dbReference>
<dbReference type="InterPro" id="IPR002401">
    <property type="entry name" value="Cyt_P450_E_grp-I"/>
</dbReference>
<dbReference type="Pfam" id="PF16845">
    <property type="entry name" value="SQAPI"/>
    <property type="match status" value="2"/>
</dbReference>
<keyword evidence="3 5" id="KW-0789">Thiol protease inhibitor</keyword>
<evidence type="ECO:0000256" key="5">
    <source>
        <dbReference type="RuleBase" id="RU362130"/>
    </source>
</evidence>
<dbReference type="Gene3D" id="3.10.450.10">
    <property type="match status" value="3"/>
</dbReference>
<comment type="cofactor">
    <cofactor evidence="4">
        <name>heme</name>
        <dbReference type="ChEBI" id="CHEBI:30413"/>
    </cofactor>
</comment>
<comment type="similarity">
    <text evidence="1 5">Belongs to the cystatin family. Phytocystatin subfamily.</text>
</comment>
<keyword evidence="7" id="KW-0812">Transmembrane</keyword>
<dbReference type="InterPro" id="IPR036396">
    <property type="entry name" value="Cyt_P450_sf"/>
</dbReference>
<dbReference type="InterPro" id="IPR046350">
    <property type="entry name" value="Cystatin_sf"/>
</dbReference>
<dbReference type="SUPFAM" id="SSF48264">
    <property type="entry name" value="Cytochrome P450"/>
    <property type="match status" value="1"/>
</dbReference>
<feature type="domain" description="Cystatin" evidence="8">
    <location>
        <begin position="662"/>
        <end position="752"/>
    </location>
</feature>
<keyword evidence="4" id="KW-0408">Iron</keyword>
<dbReference type="EMBL" id="RDQH01000328">
    <property type="protein sequence ID" value="RXI05154.1"/>
    <property type="molecule type" value="Genomic_DNA"/>
</dbReference>
<sequence length="1051" mass="117369">MTSSSSSSSCGSNTLFTLLFHFSRSGACDSDESCCRVLLRDLAAREFNAFLWVSLIAVTALLLARVFKLLCLWVKARSIPGPPCPSFYGHHKLLSRENFTDVLSGLHKKYGSVVKLWLGPTELLVSIKDPILIKEMLLKAADKLPLTGRAFHLAFGKSSLFASSFEMVQKRREALFTELSGKILESENVIRRKAVDSILARIQTFMAKASVDSKMVSQRMAFTMLGATLFGDAFLAWSNATIYEEILMKIAKDARLWASYNVTPVWKRGFWKYQSLCTKLKCLTQDIIRQCKINCMLFGQDHSHRSETENWGKEFASDGPSCSEVVIVNDLIFPELNGHLNPREEEPCRNLMGIMFHGCLTTAGLINNILVSLVTHPQIQDKGADHPCHVTSRICDIVQAIRILDIYHNLARVVVFHSGTGKFMASLIYSEITMARNSSLEEGQLDIHKMVLLLATVYESARLVPPGSLIQRCSLKHDLNLKGGATIPAGAGVVIPVQLVQMDDYNWGSDAGDFNPYRFLAKSREGSDILLNKSFSGPAEKIVHTGESSFVLNDPDKNPAFVSFGSGIRACIGQKFVIEGVATLFASLLEHYEIKLHQEAEDNPKPSNFAFQLLSSSQIMKSEYFSLLIASFFVLLLPAFSSAAEESSTPIGCGHTSHRNMATLGGIHESHGAQNSAEVEDLARFAVQEHNKKENALLEFVRVVKAKEQVVAGTLHHLTIEAIEAGKKKLYQAKVWVKPWMGFKEVQEFKHADEEETPSVTSSDLGVKQGGHPPGWQSVPPHDPQVQDAANHAVKSLQQRSNSLLPYELQEVVHAQAEVAEEHAKFNMLLKVKRGSKEENSDKPSLVENALNRKTMQGNEQFLLFEMMLRPALPGYRSIYIFQPPLLILNVIIRRELANRSSLAIFNLLTKRNKCSEWDAGSISFVFIPRRLEDLELNVELAAESNMAAVGTVRNNEGFTNMVKTESLARFAVDEHNKKEDFHTLFLRIINALLEFVRVVHEKVQVVSGSLHYLKIEATDGGKTNVYEAKVWVKPWENFKQVQEFKLVSDS</sequence>
<keyword evidence="7" id="KW-0472">Membrane</keyword>
<evidence type="ECO:0000256" key="3">
    <source>
        <dbReference type="ARBA" id="ARBA00022704"/>
    </source>
</evidence>
<evidence type="ECO:0000256" key="2">
    <source>
        <dbReference type="ARBA" id="ARBA00022690"/>
    </source>
</evidence>
<feature type="region of interest" description="Disordered" evidence="6">
    <location>
        <begin position="752"/>
        <end position="787"/>
    </location>
</feature>
<keyword evidence="4" id="KW-0349">Heme</keyword>
<dbReference type="GO" id="GO:0016705">
    <property type="term" value="F:oxidoreductase activity, acting on paired donors, with incorporation or reduction of molecular oxygen"/>
    <property type="evidence" value="ECO:0007669"/>
    <property type="project" value="InterPro"/>
</dbReference>
<dbReference type="GO" id="GO:0009409">
    <property type="term" value="P:response to cold"/>
    <property type="evidence" value="ECO:0007669"/>
    <property type="project" value="UniProtKB-ARBA"/>
</dbReference>
<dbReference type="GO" id="GO:0006972">
    <property type="term" value="P:hyperosmotic response"/>
    <property type="evidence" value="ECO:0007669"/>
    <property type="project" value="UniProtKB-ARBA"/>
</dbReference>
<dbReference type="GO" id="GO:0004869">
    <property type="term" value="F:cysteine-type endopeptidase inhibitor activity"/>
    <property type="evidence" value="ECO:0007669"/>
    <property type="project" value="UniProtKB-KW"/>
</dbReference>
<dbReference type="AlphaFoldDB" id="A0A498KFH3"/>
<evidence type="ECO:0000256" key="4">
    <source>
        <dbReference type="PIRSR" id="PIRSR602401-1"/>
    </source>
</evidence>
<evidence type="ECO:0000256" key="1">
    <source>
        <dbReference type="ARBA" id="ARBA00007233"/>
    </source>
</evidence>
<dbReference type="InterPro" id="IPR001128">
    <property type="entry name" value="Cyt_P450"/>
</dbReference>
<proteinExistence type="inferred from homology"/>
<evidence type="ECO:0000313" key="9">
    <source>
        <dbReference type="EMBL" id="RXI05154.1"/>
    </source>
</evidence>
<keyword evidence="7" id="KW-1133">Transmembrane helix</keyword>
<dbReference type="CDD" id="cd00042">
    <property type="entry name" value="CY"/>
    <property type="match status" value="3"/>
</dbReference>
<dbReference type="Proteomes" id="UP000290289">
    <property type="component" value="Chromosome 2"/>
</dbReference>
<dbReference type="InterPro" id="IPR000010">
    <property type="entry name" value="Cystatin_dom"/>
</dbReference>
<dbReference type="SMART" id="SM00043">
    <property type="entry name" value="CY"/>
    <property type="match status" value="3"/>
</dbReference>
<dbReference type="PROSITE" id="PS00287">
    <property type="entry name" value="CYSTATIN"/>
    <property type="match status" value="2"/>
</dbReference>
<evidence type="ECO:0000313" key="10">
    <source>
        <dbReference type="Proteomes" id="UP000290289"/>
    </source>
</evidence>
<gene>
    <name evidence="9" type="ORF">DVH24_006411</name>
</gene>
<dbReference type="GO" id="GO:0005506">
    <property type="term" value="F:iron ion binding"/>
    <property type="evidence" value="ECO:0007669"/>
    <property type="project" value="InterPro"/>
</dbReference>
<dbReference type="GO" id="GO:0004497">
    <property type="term" value="F:monooxygenase activity"/>
    <property type="evidence" value="ECO:0007669"/>
    <property type="project" value="InterPro"/>
</dbReference>
<evidence type="ECO:0000259" key="8">
    <source>
        <dbReference type="SMART" id="SM00043"/>
    </source>
</evidence>
<keyword evidence="2 5" id="KW-0646">Protease inhibitor</keyword>
<dbReference type="FunFam" id="3.10.450.10:FF:000011">
    <property type="entry name" value="Cysteine proteinase inhibitor"/>
    <property type="match status" value="1"/>
</dbReference>
<dbReference type="PRINTS" id="PR00463">
    <property type="entry name" value="EP450I"/>
</dbReference>
<feature type="domain" description="Cystatin" evidence="8">
    <location>
        <begin position="771"/>
        <end position="862"/>
    </location>
</feature>
<evidence type="ECO:0000256" key="6">
    <source>
        <dbReference type="SAM" id="MobiDB-lite"/>
    </source>
</evidence>
<dbReference type="PROSITE" id="PS00086">
    <property type="entry name" value="CYTOCHROME_P450"/>
    <property type="match status" value="1"/>
</dbReference>
<feature type="transmembrane region" description="Helical" evidence="7">
    <location>
        <begin position="49"/>
        <end position="67"/>
    </location>
</feature>
<dbReference type="InterPro" id="IPR018073">
    <property type="entry name" value="Prot_inh_cystat_CS"/>
</dbReference>
<dbReference type="PANTHER" id="PTHR11413:SF103">
    <property type="entry name" value="CYSTEINE PROTEINASE INHIBITOR 12"/>
    <property type="match status" value="1"/>
</dbReference>
<keyword evidence="10" id="KW-1185">Reference proteome</keyword>
<dbReference type="InterPro" id="IPR017972">
    <property type="entry name" value="Cyt_P450_CS"/>
</dbReference>
<dbReference type="InterPro" id="IPR027214">
    <property type="entry name" value="Cystatin"/>
</dbReference>
<dbReference type="GO" id="GO:0009414">
    <property type="term" value="P:response to water deprivation"/>
    <property type="evidence" value="ECO:0007669"/>
    <property type="project" value="UniProtKB-ARBA"/>
</dbReference>
<accession>A0A498KFH3</accession>
<dbReference type="SUPFAM" id="SSF54403">
    <property type="entry name" value="Cystatin/monellin"/>
    <property type="match status" value="3"/>
</dbReference>
<organism evidence="9 10">
    <name type="scientific">Malus domestica</name>
    <name type="common">Apple</name>
    <name type="synonym">Pyrus malus</name>
    <dbReference type="NCBI Taxonomy" id="3750"/>
    <lineage>
        <taxon>Eukaryota</taxon>
        <taxon>Viridiplantae</taxon>
        <taxon>Streptophyta</taxon>
        <taxon>Embryophyta</taxon>
        <taxon>Tracheophyta</taxon>
        <taxon>Spermatophyta</taxon>
        <taxon>Magnoliopsida</taxon>
        <taxon>eudicotyledons</taxon>
        <taxon>Gunneridae</taxon>
        <taxon>Pentapetalae</taxon>
        <taxon>rosids</taxon>
        <taxon>fabids</taxon>
        <taxon>Rosales</taxon>
        <taxon>Rosaceae</taxon>
        <taxon>Amygdaloideae</taxon>
        <taxon>Maleae</taxon>
        <taxon>Malus</taxon>
    </lineage>
</organism>
<comment type="caution">
    <text evidence="9">The sequence shown here is derived from an EMBL/GenBank/DDBJ whole genome shotgun (WGS) entry which is preliminary data.</text>
</comment>
<dbReference type="CDD" id="cd00302">
    <property type="entry name" value="cytochrome_P450"/>
    <property type="match status" value="1"/>
</dbReference>
<dbReference type="PANTHER" id="PTHR11413">
    <property type="entry name" value="CYSTATIN FAMILY MEMBER"/>
    <property type="match status" value="1"/>
</dbReference>
<reference evidence="9 10" key="1">
    <citation type="submission" date="2018-10" db="EMBL/GenBank/DDBJ databases">
        <title>A high-quality apple genome assembly.</title>
        <authorList>
            <person name="Hu J."/>
        </authorList>
    </citation>
    <scope>NUCLEOTIDE SEQUENCE [LARGE SCALE GENOMIC DNA]</scope>
    <source>
        <strain evidence="10">cv. HFTH1</strain>
        <tissue evidence="9">Young leaf</tissue>
    </source>
</reference>